<dbReference type="RefSeq" id="WP_311714929.1">
    <property type="nucleotide sequence ID" value="NZ_JAVREZ010000005.1"/>
</dbReference>
<dbReference type="Proteomes" id="UP001183824">
    <property type="component" value="Unassembled WGS sequence"/>
</dbReference>
<accession>A0ABU2V9Q2</accession>
<dbReference type="InterPro" id="IPR023213">
    <property type="entry name" value="CAT-like_dom_sf"/>
</dbReference>
<dbReference type="Gene3D" id="3.30.559.10">
    <property type="entry name" value="Chloramphenicol acetyltransferase-like domain"/>
    <property type="match status" value="1"/>
</dbReference>
<dbReference type="EMBL" id="JAVREZ010000005">
    <property type="protein sequence ID" value="MDT0481891.1"/>
    <property type="molecule type" value="Genomic_DNA"/>
</dbReference>
<dbReference type="Gene3D" id="3.30.559.30">
    <property type="entry name" value="Nonribosomal peptide synthetase, condensation domain"/>
    <property type="match status" value="1"/>
</dbReference>
<name>A0ABU2V9Q2_9ACTN</name>
<proteinExistence type="predicted"/>
<evidence type="ECO:0000259" key="1">
    <source>
        <dbReference type="Pfam" id="PF00668"/>
    </source>
</evidence>
<dbReference type="Pfam" id="PF00668">
    <property type="entry name" value="Condensation"/>
    <property type="match status" value="1"/>
</dbReference>
<protein>
    <submittedName>
        <fullName evidence="2">Condensation domain-containing protein</fullName>
    </submittedName>
</protein>
<organism evidence="2 3">
    <name type="scientific">Streptomyces doebereineriae</name>
    <dbReference type="NCBI Taxonomy" id="3075528"/>
    <lineage>
        <taxon>Bacteria</taxon>
        <taxon>Bacillati</taxon>
        <taxon>Actinomycetota</taxon>
        <taxon>Actinomycetes</taxon>
        <taxon>Kitasatosporales</taxon>
        <taxon>Streptomycetaceae</taxon>
        <taxon>Streptomyces</taxon>
    </lineage>
</organism>
<evidence type="ECO:0000313" key="3">
    <source>
        <dbReference type="Proteomes" id="UP001183824"/>
    </source>
</evidence>
<evidence type="ECO:0000313" key="2">
    <source>
        <dbReference type="EMBL" id="MDT0481891.1"/>
    </source>
</evidence>
<dbReference type="InterPro" id="IPR001242">
    <property type="entry name" value="Condensation_dom"/>
</dbReference>
<dbReference type="SUPFAM" id="SSF52777">
    <property type="entry name" value="CoA-dependent acyltransferases"/>
    <property type="match status" value="2"/>
</dbReference>
<keyword evidence="3" id="KW-1185">Reference proteome</keyword>
<feature type="domain" description="Condensation" evidence="1">
    <location>
        <begin position="13"/>
        <end position="318"/>
    </location>
</feature>
<dbReference type="PANTHER" id="PTHR45527:SF1">
    <property type="entry name" value="FATTY ACID SYNTHASE"/>
    <property type="match status" value="1"/>
</dbReference>
<gene>
    <name evidence="2" type="ORF">RNB18_17095</name>
</gene>
<comment type="caution">
    <text evidence="2">The sequence shown here is derived from an EMBL/GenBank/DDBJ whole genome shotgun (WGS) entry which is preliminary data.</text>
</comment>
<reference evidence="3" key="1">
    <citation type="submission" date="2023-07" db="EMBL/GenBank/DDBJ databases">
        <title>30 novel species of actinomycetes from the DSMZ collection.</title>
        <authorList>
            <person name="Nouioui I."/>
        </authorList>
    </citation>
    <scope>NUCLEOTIDE SEQUENCE [LARGE SCALE GENOMIC DNA]</scope>
    <source>
        <strain evidence="3">DSM 41640</strain>
    </source>
</reference>
<dbReference type="PANTHER" id="PTHR45527">
    <property type="entry name" value="NONRIBOSOMAL PEPTIDE SYNTHETASE"/>
    <property type="match status" value="1"/>
</dbReference>
<sequence length="516" mass="58000">MAVTRAERMTWGQEEMWTLWQGYPAAPELLLSRVEIFDSTVEVENLVKALDFVRWRHEGLRTVYGLSPRGEPTQYVRDDLVPAVEIVPVADDEVEGESARQKARMKGDLFSLTEEAPFRAVIVTAPTRGHVLVLVMHHITADHNAIQLLIAEIKEFLAGGAARLPAAYQPTDMAAEECSSAGRQRSERSLERAAQIFAQGPQAVFPGTVASTEPRYLEASLFSHRAFDHADRVAQRMRIWQPSLWLAIFTVVLSAASGQRRCLFEIIVSNRIDRRRLGIVGHLSSTTPVLLEMSAGQSFRELTKEVVRASLDVVKYGDSARLQYWDLKDAQMRKRGLEYRNQVTFNYVQESNAKSRSKAHRVIRRRALAECRGLDFYVDPGTSEIFVRSDRLLAGDPQDFLEEMERVLESLVEGDVNADAVAADHLAKLNLEKPPGTTMCDGNWVRPDLVRAVLCEHPAVGSVDLVDGDRRTSGLRVRARVNRRDVTEEDLRRYMASRMLEDPGLVVPDIAVVTDL</sequence>